<dbReference type="NCBIfam" id="TIGR03886">
    <property type="entry name" value="lyase_spl_fam"/>
    <property type="match status" value="1"/>
</dbReference>
<dbReference type="PANTHER" id="PTHR37822">
    <property type="entry name" value="SPORE PHOTOPRODUCT LYASE-RELATED"/>
    <property type="match status" value="1"/>
</dbReference>
<name>A0A918U2R2_9ACTN</name>
<accession>A0A918U2R2</accession>
<dbReference type="InterPro" id="IPR049539">
    <property type="entry name" value="SPL"/>
</dbReference>
<dbReference type="FunFam" id="3.40.50.12110:FF:000002">
    <property type="entry name" value="Spore photoproduct lyase"/>
    <property type="match status" value="1"/>
</dbReference>
<evidence type="ECO:0000256" key="1">
    <source>
        <dbReference type="SAM" id="MobiDB-lite"/>
    </source>
</evidence>
<evidence type="ECO:0000313" key="3">
    <source>
        <dbReference type="Proteomes" id="UP000619244"/>
    </source>
</evidence>
<dbReference type="RefSeq" id="WP_190192014.1">
    <property type="nucleotide sequence ID" value="NZ_BMVU01000022.1"/>
</dbReference>
<reference evidence="2" key="2">
    <citation type="submission" date="2020-09" db="EMBL/GenBank/DDBJ databases">
        <authorList>
            <person name="Sun Q."/>
            <person name="Ohkuma M."/>
        </authorList>
    </citation>
    <scope>NUCLEOTIDE SEQUENCE</scope>
    <source>
        <strain evidence="2">JCM 4790</strain>
    </source>
</reference>
<dbReference type="GO" id="GO:1904047">
    <property type="term" value="F:S-adenosyl-L-methionine binding"/>
    <property type="evidence" value="ECO:0007669"/>
    <property type="project" value="TreeGrafter"/>
</dbReference>
<keyword evidence="3" id="KW-1185">Reference proteome</keyword>
<dbReference type="EMBL" id="BMVU01000022">
    <property type="protein sequence ID" value="GGX85262.1"/>
    <property type="molecule type" value="Genomic_DNA"/>
</dbReference>
<dbReference type="GO" id="GO:0042601">
    <property type="term" value="C:endospore-forming forespore"/>
    <property type="evidence" value="ECO:0007669"/>
    <property type="project" value="TreeGrafter"/>
</dbReference>
<dbReference type="Gene3D" id="3.80.30.30">
    <property type="match status" value="1"/>
</dbReference>
<organism evidence="2 3">
    <name type="scientific">Streptomyces minutiscleroticus</name>
    <dbReference type="NCBI Taxonomy" id="68238"/>
    <lineage>
        <taxon>Bacteria</taxon>
        <taxon>Bacillati</taxon>
        <taxon>Actinomycetota</taxon>
        <taxon>Actinomycetes</taxon>
        <taxon>Kitasatosporales</taxon>
        <taxon>Streptomycetaceae</taxon>
        <taxon>Streptomyces</taxon>
    </lineage>
</organism>
<dbReference type="Pfam" id="PF20903">
    <property type="entry name" value="SPL"/>
    <property type="match status" value="1"/>
</dbReference>
<feature type="compositionally biased region" description="Low complexity" evidence="1">
    <location>
        <begin position="24"/>
        <end position="35"/>
    </location>
</feature>
<dbReference type="Gene3D" id="3.40.50.12110">
    <property type="match status" value="1"/>
</dbReference>
<dbReference type="Proteomes" id="UP000619244">
    <property type="component" value="Unassembled WGS sequence"/>
</dbReference>
<keyword evidence="2" id="KW-0456">Lyase</keyword>
<dbReference type="AlphaFoldDB" id="A0A918U2R2"/>
<comment type="caution">
    <text evidence="2">The sequence shown here is derived from an EMBL/GenBank/DDBJ whole genome shotgun (WGS) entry which is preliminary data.</text>
</comment>
<sequence>MTHPSAAPGDGSDALFGLEALGSAAPAAEPAPRSGTEPLFRDSPAARRLLPVREIYAEPGAAASPRGRQVLARFPDARLIEVESHWRIPELHGNEGNVERWVRVKGETLVLGERKTFTSRPNGRSADWIAPGPSNGCAMACAYCYVPRRKGYANPVTVFTNIDRLIAHLGRHIARQGPKPEPDQVDPEAWVYDIGENGDCSVDALICDNTADLVHAFARWPTAKASFATKFVNPDLLALDPRGRTRIRFSLMPADDSRLLDLRTSPIADRIAAAPDFLDAGYEVHFNLSPVVIRPGWEDDWAELLRHLDDVLPDRVKRQAAAEVIMLTHNQELHEVNLGWHPRAEEALWRPGLQQAKRSQNGALNVRYRNDVKAGALETLRGLVAAHAPWLRIRYAF</sequence>
<evidence type="ECO:0000313" key="2">
    <source>
        <dbReference type="EMBL" id="GGX85262.1"/>
    </source>
</evidence>
<dbReference type="GO" id="GO:0003913">
    <property type="term" value="F:DNA photolyase activity"/>
    <property type="evidence" value="ECO:0007669"/>
    <property type="project" value="TreeGrafter"/>
</dbReference>
<protein>
    <submittedName>
        <fullName evidence="2">Spore photoproduct lyase family protein</fullName>
    </submittedName>
</protein>
<reference evidence="2" key="1">
    <citation type="journal article" date="2014" name="Int. J. Syst. Evol. Microbiol.">
        <title>Complete genome sequence of Corynebacterium casei LMG S-19264T (=DSM 44701T), isolated from a smear-ripened cheese.</title>
        <authorList>
            <consortium name="US DOE Joint Genome Institute (JGI-PGF)"/>
            <person name="Walter F."/>
            <person name="Albersmeier A."/>
            <person name="Kalinowski J."/>
            <person name="Ruckert C."/>
        </authorList>
    </citation>
    <scope>NUCLEOTIDE SEQUENCE</scope>
    <source>
        <strain evidence="2">JCM 4790</strain>
    </source>
</reference>
<gene>
    <name evidence="2" type="ORF">GCM10010358_44190</name>
</gene>
<dbReference type="GO" id="GO:0051539">
    <property type="term" value="F:4 iron, 4 sulfur cluster binding"/>
    <property type="evidence" value="ECO:0007669"/>
    <property type="project" value="TreeGrafter"/>
</dbReference>
<dbReference type="PANTHER" id="PTHR37822:SF2">
    <property type="entry name" value="SPORE PHOTOPRODUCT LYASE"/>
    <property type="match status" value="1"/>
</dbReference>
<dbReference type="InterPro" id="IPR023805">
    <property type="entry name" value="Uncharacterised_Spl-rel"/>
</dbReference>
<proteinExistence type="predicted"/>
<feature type="region of interest" description="Disordered" evidence="1">
    <location>
        <begin position="24"/>
        <end position="43"/>
    </location>
</feature>